<reference evidence="1" key="1">
    <citation type="submission" date="2015-04" db="UniProtKB">
        <authorList>
            <consortium name="EnsemblPlants"/>
        </authorList>
    </citation>
    <scope>IDENTIFICATION</scope>
    <source>
        <strain evidence="1">SL10</strain>
    </source>
</reference>
<proteinExistence type="predicted"/>
<dbReference type="Proteomes" id="UP000006591">
    <property type="component" value="Chromosome 11"/>
</dbReference>
<dbReference type="HOGENOM" id="CLU_2816809_0_0_1"/>
<sequence length="67" mass="7515">MSHVCRVQKRPEPMSHVVPDLEKVGNEDVGGTRSQMPLDGHGALTTPCLDMYQPSGRRQYQYGGRCR</sequence>
<reference evidence="1" key="2">
    <citation type="submission" date="2018-04" db="EMBL/GenBank/DDBJ databases">
        <title>OnivRS2 (Oryza nivara Reference Sequence Version 2).</title>
        <authorList>
            <person name="Zhang J."/>
            <person name="Kudrna D."/>
            <person name="Lee S."/>
            <person name="Talag J."/>
            <person name="Rajasekar S."/>
            <person name="Welchert J."/>
            <person name="Hsing Y.-I."/>
            <person name="Wing R.A."/>
        </authorList>
    </citation>
    <scope>NUCLEOTIDE SEQUENCE [LARGE SCALE GENOMIC DNA]</scope>
    <source>
        <strain evidence="1">SL10</strain>
    </source>
</reference>
<organism evidence="1">
    <name type="scientific">Oryza nivara</name>
    <name type="common">Indian wild rice</name>
    <name type="synonym">Oryza sativa f. spontanea</name>
    <dbReference type="NCBI Taxonomy" id="4536"/>
    <lineage>
        <taxon>Eukaryota</taxon>
        <taxon>Viridiplantae</taxon>
        <taxon>Streptophyta</taxon>
        <taxon>Embryophyta</taxon>
        <taxon>Tracheophyta</taxon>
        <taxon>Spermatophyta</taxon>
        <taxon>Magnoliopsida</taxon>
        <taxon>Liliopsida</taxon>
        <taxon>Poales</taxon>
        <taxon>Poaceae</taxon>
        <taxon>BOP clade</taxon>
        <taxon>Oryzoideae</taxon>
        <taxon>Oryzeae</taxon>
        <taxon>Oryzinae</taxon>
        <taxon>Oryza</taxon>
    </lineage>
</organism>
<accession>A0A0E0IY59</accession>
<dbReference type="AlphaFoldDB" id="A0A0E0IY59"/>
<name>A0A0E0IY59_ORYNI</name>
<dbReference type="Gramene" id="ONIVA11G02910.1">
    <property type="protein sequence ID" value="ONIVA11G02910.1"/>
    <property type="gene ID" value="ONIVA11G02910"/>
</dbReference>
<evidence type="ECO:0000313" key="2">
    <source>
        <dbReference type="Proteomes" id="UP000006591"/>
    </source>
</evidence>
<protein>
    <submittedName>
        <fullName evidence="1">Uncharacterized protein</fullName>
    </submittedName>
</protein>
<dbReference type="EnsemblPlants" id="ONIVA11G02910.1">
    <property type="protein sequence ID" value="ONIVA11G02910.1"/>
    <property type="gene ID" value="ONIVA11G02910"/>
</dbReference>
<keyword evidence="2" id="KW-1185">Reference proteome</keyword>
<evidence type="ECO:0000313" key="1">
    <source>
        <dbReference type="EnsemblPlants" id="ONIVA11G02910.1"/>
    </source>
</evidence>